<name>A0A4C1TRK5_EUMVA</name>
<sequence length="90" mass="10158">MLFHRLDIVAGSLSPVRTQQPFASDVSSTAFSNVASTTSEDENCFQVYQFRWPTSNLVYSLERLSNAEITKRVGGDKAPAPRYLHSYNRE</sequence>
<evidence type="ECO:0000313" key="1">
    <source>
        <dbReference type="EMBL" id="GBP16630.1"/>
    </source>
</evidence>
<dbReference type="EMBL" id="BGZK01000080">
    <property type="protein sequence ID" value="GBP16630.1"/>
    <property type="molecule type" value="Genomic_DNA"/>
</dbReference>
<accession>A0A4C1TRK5</accession>
<dbReference type="AlphaFoldDB" id="A0A4C1TRK5"/>
<proteinExistence type="predicted"/>
<gene>
    <name evidence="1" type="ORF">EVAR_19421_1</name>
</gene>
<keyword evidence="2" id="KW-1185">Reference proteome</keyword>
<evidence type="ECO:0000313" key="2">
    <source>
        <dbReference type="Proteomes" id="UP000299102"/>
    </source>
</evidence>
<comment type="caution">
    <text evidence="1">The sequence shown here is derived from an EMBL/GenBank/DDBJ whole genome shotgun (WGS) entry which is preliminary data.</text>
</comment>
<reference evidence="1 2" key="1">
    <citation type="journal article" date="2019" name="Commun. Biol.">
        <title>The bagworm genome reveals a unique fibroin gene that provides high tensile strength.</title>
        <authorList>
            <person name="Kono N."/>
            <person name="Nakamura H."/>
            <person name="Ohtoshi R."/>
            <person name="Tomita M."/>
            <person name="Numata K."/>
            <person name="Arakawa K."/>
        </authorList>
    </citation>
    <scope>NUCLEOTIDE SEQUENCE [LARGE SCALE GENOMIC DNA]</scope>
</reference>
<protein>
    <submittedName>
        <fullName evidence="1">Uncharacterized protein</fullName>
    </submittedName>
</protein>
<organism evidence="1 2">
    <name type="scientific">Eumeta variegata</name>
    <name type="common">Bagworm moth</name>
    <name type="synonym">Eumeta japonica</name>
    <dbReference type="NCBI Taxonomy" id="151549"/>
    <lineage>
        <taxon>Eukaryota</taxon>
        <taxon>Metazoa</taxon>
        <taxon>Ecdysozoa</taxon>
        <taxon>Arthropoda</taxon>
        <taxon>Hexapoda</taxon>
        <taxon>Insecta</taxon>
        <taxon>Pterygota</taxon>
        <taxon>Neoptera</taxon>
        <taxon>Endopterygota</taxon>
        <taxon>Lepidoptera</taxon>
        <taxon>Glossata</taxon>
        <taxon>Ditrysia</taxon>
        <taxon>Tineoidea</taxon>
        <taxon>Psychidae</taxon>
        <taxon>Oiketicinae</taxon>
        <taxon>Eumeta</taxon>
    </lineage>
</organism>
<dbReference type="Proteomes" id="UP000299102">
    <property type="component" value="Unassembled WGS sequence"/>
</dbReference>